<feature type="region of interest" description="Disordered" evidence="1">
    <location>
        <begin position="1"/>
        <end position="24"/>
    </location>
</feature>
<dbReference type="GO" id="GO:0010468">
    <property type="term" value="P:regulation of gene expression"/>
    <property type="evidence" value="ECO:0007669"/>
    <property type="project" value="UniProtKB-ARBA"/>
</dbReference>
<proteinExistence type="predicted"/>
<keyword evidence="4" id="KW-1185">Reference proteome</keyword>
<feature type="domain" description="DRBM" evidence="2">
    <location>
        <begin position="293"/>
        <end position="358"/>
    </location>
</feature>
<dbReference type="InterPro" id="IPR014720">
    <property type="entry name" value="dsRBD_dom"/>
</dbReference>
<feature type="region of interest" description="Disordered" evidence="1">
    <location>
        <begin position="165"/>
        <end position="194"/>
    </location>
</feature>
<organism evidence="4">
    <name type="scientific">Harpegnathos saltator</name>
    <name type="common">Jerdon's jumping ant</name>
    <dbReference type="NCBI Taxonomy" id="610380"/>
    <lineage>
        <taxon>Eukaryota</taxon>
        <taxon>Metazoa</taxon>
        <taxon>Ecdysozoa</taxon>
        <taxon>Arthropoda</taxon>
        <taxon>Hexapoda</taxon>
        <taxon>Insecta</taxon>
        <taxon>Pterygota</taxon>
        <taxon>Neoptera</taxon>
        <taxon>Endopterygota</taxon>
        <taxon>Hymenoptera</taxon>
        <taxon>Apocrita</taxon>
        <taxon>Aculeata</taxon>
        <taxon>Formicoidea</taxon>
        <taxon>Formicidae</taxon>
        <taxon>Ponerinae</taxon>
        <taxon>Ponerini</taxon>
        <taxon>Harpegnathos</taxon>
    </lineage>
</organism>
<dbReference type="InParanoid" id="E2CA87"/>
<dbReference type="OMA" id="AAKILWM"/>
<evidence type="ECO:0000313" key="4">
    <source>
        <dbReference type="Proteomes" id="UP000008237"/>
    </source>
</evidence>
<dbReference type="AlphaFoldDB" id="E2CA87"/>
<protein>
    <recommendedName>
        <fullName evidence="2">DRBM domain-containing protein</fullName>
    </recommendedName>
</protein>
<dbReference type="SMART" id="SM00358">
    <property type="entry name" value="DSRM"/>
    <property type="match status" value="1"/>
</dbReference>
<evidence type="ECO:0000259" key="2">
    <source>
        <dbReference type="SMART" id="SM00358"/>
    </source>
</evidence>
<accession>E2CA87</accession>
<dbReference type="SUPFAM" id="SSF54768">
    <property type="entry name" value="dsRNA-binding domain-like"/>
    <property type="match status" value="1"/>
</dbReference>
<name>E2CA87_HARSA</name>
<dbReference type="OrthoDB" id="6600758at2759"/>
<sequence length="366" mass="40570">MSRGSAPCADATPQRDKLEPPRSLQDVEDAEMIWDMIAKRFPNAAPLLCEMETVIERAEDLLQQLRAAPCAQGQVDTSGSFHTPDSQESNTTISMVSDMEETEETNVADQVGAEQAVERGAPEEARVTVHVRRDQQDRQVEEHPDVGYHLNSAMRLDEVVQHFKTSSTKCQSSQGESDANVTDSGDKRIDAGSDERLAETMAEKSSLEGWTKAVDNALRQWRDDVENVDASAMSCAATQALAKSELAAKILWMVAERQMDGPKLLSSACGLSDLSREEMLEIIAFNQDKLKNAWQKVFKFCLERGKPAPEYTICNSTTNQGFVYTAQCMALGYVGIGQGLRKDSAKIAAAENLYRRYILKMEEQMT</sequence>
<evidence type="ECO:0000256" key="1">
    <source>
        <dbReference type="SAM" id="MobiDB-lite"/>
    </source>
</evidence>
<dbReference type="Proteomes" id="UP000008237">
    <property type="component" value="Unassembled WGS sequence"/>
</dbReference>
<feature type="compositionally biased region" description="Polar residues" evidence="1">
    <location>
        <begin position="165"/>
        <end position="183"/>
    </location>
</feature>
<feature type="compositionally biased region" description="Basic and acidic residues" evidence="1">
    <location>
        <begin position="184"/>
        <end position="194"/>
    </location>
</feature>
<feature type="region of interest" description="Disordered" evidence="1">
    <location>
        <begin position="116"/>
        <end position="142"/>
    </location>
</feature>
<dbReference type="STRING" id="610380.E2CA87"/>
<dbReference type="Gene3D" id="3.30.160.20">
    <property type="match status" value="1"/>
</dbReference>
<dbReference type="EMBL" id="GL453952">
    <property type="protein sequence ID" value="EFN75136.1"/>
    <property type="molecule type" value="Genomic_DNA"/>
</dbReference>
<gene>
    <name evidence="3" type="ORF">EAI_15543</name>
</gene>
<reference evidence="3 4" key="1">
    <citation type="journal article" date="2010" name="Science">
        <title>Genomic comparison of the ants Camponotus floridanus and Harpegnathos saltator.</title>
        <authorList>
            <person name="Bonasio R."/>
            <person name="Zhang G."/>
            <person name="Ye C."/>
            <person name="Mutti N.S."/>
            <person name="Fang X."/>
            <person name="Qin N."/>
            <person name="Donahue G."/>
            <person name="Yang P."/>
            <person name="Li Q."/>
            <person name="Li C."/>
            <person name="Zhang P."/>
            <person name="Huang Z."/>
            <person name="Berger S.L."/>
            <person name="Reinberg D."/>
            <person name="Wang J."/>
            <person name="Liebig J."/>
        </authorList>
    </citation>
    <scope>NUCLEOTIDE SEQUENCE [LARGE SCALE GENOMIC DNA]</scope>
    <source>
        <strain evidence="3 4">R22 G/1</strain>
    </source>
</reference>
<dbReference type="CDD" id="cd00048">
    <property type="entry name" value="DSRM_SF"/>
    <property type="match status" value="1"/>
</dbReference>
<evidence type="ECO:0000313" key="3">
    <source>
        <dbReference type="EMBL" id="EFN75136.1"/>
    </source>
</evidence>